<proteinExistence type="inferred from homology"/>
<evidence type="ECO:0000313" key="10">
    <source>
        <dbReference type="EMBL" id="KAJ8384201.1"/>
    </source>
</evidence>
<comment type="similarity">
    <text evidence="6">Belongs to the msl-1 family.</text>
</comment>
<dbReference type="Pfam" id="PF16801">
    <property type="entry name" value="MSL1_dimer"/>
    <property type="match status" value="1"/>
</dbReference>
<evidence type="ECO:0000256" key="7">
    <source>
        <dbReference type="SAM" id="Coils"/>
    </source>
</evidence>
<dbReference type="GO" id="GO:0006325">
    <property type="term" value="P:chromatin organization"/>
    <property type="evidence" value="ECO:0007669"/>
    <property type="project" value="UniProtKB-KW"/>
</dbReference>
<dbReference type="Proteomes" id="UP001221898">
    <property type="component" value="Unassembled WGS sequence"/>
</dbReference>
<reference evidence="10" key="1">
    <citation type="journal article" date="2023" name="Science">
        <title>Genome structures resolve the early diversification of teleost fishes.</title>
        <authorList>
            <person name="Parey E."/>
            <person name="Louis A."/>
            <person name="Montfort J."/>
            <person name="Bouchez O."/>
            <person name="Roques C."/>
            <person name="Iampietro C."/>
            <person name="Lluch J."/>
            <person name="Castinel A."/>
            <person name="Donnadieu C."/>
            <person name="Desvignes T."/>
            <person name="Floi Bucao C."/>
            <person name="Jouanno E."/>
            <person name="Wen M."/>
            <person name="Mejri S."/>
            <person name="Dirks R."/>
            <person name="Jansen H."/>
            <person name="Henkel C."/>
            <person name="Chen W.J."/>
            <person name="Zahm M."/>
            <person name="Cabau C."/>
            <person name="Klopp C."/>
            <person name="Thompson A.W."/>
            <person name="Robinson-Rechavi M."/>
            <person name="Braasch I."/>
            <person name="Lecointre G."/>
            <person name="Bobe J."/>
            <person name="Postlethwait J.H."/>
            <person name="Berthelot C."/>
            <person name="Roest Crollius H."/>
            <person name="Guiguen Y."/>
        </authorList>
    </citation>
    <scope>NUCLEOTIDE SEQUENCE</scope>
    <source>
        <strain evidence="10">NC1722</strain>
    </source>
</reference>
<dbReference type="Gene3D" id="6.10.250.2000">
    <property type="match status" value="1"/>
</dbReference>
<accession>A0AAD7RK16</accession>
<dbReference type="InterPro" id="IPR026711">
    <property type="entry name" value="Msl-1"/>
</dbReference>
<evidence type="ECO:0000256" key="3">
    <source>
        <dbReference type="ARBA" id="ARBA00022853"/>
    </source>
</evidence>
<feature type="compositionally biased region" description="Polar residues" evidence="8">
    <location>
        <begin position="389"/>
        <end position="402"/>
    </location>
</feature>
<dbReference type="Gene3D" id="1.20.5.170">
    <property type="match status" value="1"/>
</dbReference>
<keyword evidence="4 7" id="KW-0175">Coiled coil</keyword>
<sequence length="580" mass="65096">MHWTLNLPINPLFLKTKTIKSGCSTAGPYVDGVGVGLNMNMRSTVFASAGYKLDTEKIDLDKSQAVTTNSIGIKREQCDYLLDVHDVLGDIHNNNNGGGQQILNKSKKLSQNHPSKAARTPVAAGPNKAGAVVGHEENWVGLGALTAPAKQMGGEGTPAKSKTLFGQTNNMDKTDPAAVNANNSSRDAGAEGGDRGISAAGVLNTASLELSSEGKWKNVRKTAGHSPTQATCLRQILLLQLDLIEQQQQQLQSKDKEIDDLKADKETLVARIERMERRLQLVRKDTRDKRLFQPLEPWTPDRDDFLDEGLSDSPQIHTPKATPFGRGGKGHKRKFCFLDSKTPKARGKSSKFSPQKSESEVGSPFQRELRSKETPEKMGVARPLLQGDTPPSTKQDPQSTAAQMEELPYLSTTEMYLCRWHQPPPSPLREPSSKKEEVVAIPSWRENRMEPLEEDAASDIPENLDDGVFLKRHAKLELDEKRRKRWDIQRIREQRMFQRLQQRMNKKKGIQESEPEVSSFYPDTEDVESLMITPFLPVVAFGRPLPKLTQQNFELPWLDERSRCRIEMQKKQTPHRTCRK</sequence>
<dbReference type="Pfam" id="PF15275">
    <property type="entry name" value="PEHE"/>
    <property type="match status" value="1"/>
</dbReference>
<feature type="compositionally biased region" description="Basic and acidic residues" evidence="8">
    <location>
        <begin position="367"/>
        <end position="376"/>
    </location>
</feature>
<feature type="region of interest" description="Disordered" evidence="8">
    <location>
        <begin position="294"/>
        <end position="402"/>
    </location>
</feature>
<comment type="subcellular location">
    <subcellularLocation>
        <location evidence="1">Nucleus speckle</location>
    </subcellularLocation>
    <subcellularLocation>
        <location evidence="2">Nucleus</location>
        <location evidence="2">Nucleoplasm</location>
    </subcellularLocation>
</comment>
<dbReference type="EMBL" id="JAINUG010000276">
    <property type="protein sequence ID" value="KAJ8384201.1"/>
    <property type="molecule type" value="Genomic_DNA"/>
</dbReference>
<name>A0AAD7RK16_9TELE</name>
<evidence type="ECO:0000256" key="5">
    <source>
        <dbReference type="ARBA" id="ARBA00023242"/>
    </source>
</evidence>
<dbReference type="InterPro" id="IPR031840">
    <property type="entry name" value="MSL1_dimer"/>
</dbReference>
<evidence type="ECO:0000256" key="6">
    <source>
        <dbReference type="ARBA" id="ARBA00061695"/>
    </source>
</evidence>
<organism evidence="10 11">
    <name type="scientific">Aldrovandia affinis</name>
    <dbReference type="NCBI Taxonomy" id="143900"/>
    <lineage>
        <taxon>Eukaryota</taxon>
        <taxon>Metazoa</taxon>
        <taxon>Chordata</taxon>
        <taxon>Craniata</taxon>
        <taxon>Vertebrata</taxon>
        <taxon>Euteleostomi</taxon>
        <taxon>Actinopterygii</taxon>
        <taxon>Neopterygii</taxon>
        <taxon>Teleostei</taxon>
        <taxon>Notacanthiformes</taxon>
        <taxon>Halosauridae</taxon>
        <taxon>Aldrovandia</taxon>
    </lineage>
</organism>
<dbReference type="PANTHER" id="PTHR21656:SF2">
    <property type="entry name" value="MALE-SPECIFIC LETHAL 1 HOMOLOG"/>
    <property type="match status" value="1"/>
</dbReference>
<feature type="domain" description="PEHE" evidence="9">
    <location>
        <begin position="438"/>
        <end position="557"/>
    </location>
</feature>
<evidence type="ECO:0000256" key="4">
    <source>
        <dbReference type="ARBA" id="ARBA00023054"/>
    </source>
</evidence>
<evidence type="ECO:0000256" key="1">
    <source>
        <dbReference type="ARBA" id="ARBA00004324"/>
    </source>
</evidence>
<keyword evidence="3" id="KW-0156">Chromatin regulator</keyword>
<gene>
    <name evidence="10" type="ORF">AAFF_G00207490</name>
</gene>
<keyword evidence="5" id="KW-0539">Nucleus</keyword>
<feature type="region of interest" description="Disordered" evidence="8">
    <location>
        <begin position="172"/>
        <end position="196"/>
    </location>
</feature>
<dbReference type="GO" id="GO:0072487">
    <property type="term" value="C:MSL complex"/>
    <property type="evidence" value="ECO:0007669"/>
    <property type="project" value="InterPro"/>
</dbReference>
<dbReference type="AlphaFoldDB" id="A0AAD7RK16"/>
<dbReference type="GO" id="GO:0003682">
    <property type="term" value="F:chromatin binding"/>
    <property type="evidence" value="ECO:0007669"/>
    <property type="project" value="TreeGrafter"/>
</dbReference>
<comment type="caution">
    <text evidence="10">The sequence shown here is derived from an EMBL/GenBank/DDBJ whole genome shotgun (WGS) entry which is preliminary data.</text>
</comment>
<dbReference type="FunFam" id="1.20.5.170:FF:000047">
    <property type="entry name" value="male-specific lethal 1 homolog isoform X1"/>
    <property type="match status" value="1"/>
</dbReference>
<feature type="region of interest" description="Disordered" evidence="8">
    <location>
        <begin position="108"/>
        <end position="127"/>
    </location>
</feature>
<evidence type="ECO:0000256" key="8">
    <source>
        <dbReference type="SAM" id="MobiDB-lite"/>
    </source>
</evidence>
<keyword evidence="11" id="KW-1185">Reference proteome</keyword>
<evidence type="ECO:0000256" key="2">
    <source>
        <dbReference type="ARBA" id="ARBA00004642"/>
    </source>
</evidence>
<dbReference type="InterPro" id="IPR029332">
    <property type="entry name" value="PEHE_dom"/>
</dbReference>
<evidence type="ECO:0000259" key="9">
    <source>
        <dbReference type="PROSITE" id="PS52052"/>
    </source>
</evidence>
<dbReference type="SMART" id="SM01300">
    <property type="entry name" value="PEHE"/>
    <property type="match status" value="1"/>
</dbReference>
<dbReference type="PANTHER" id="PTHR21656">
    <property type="entry name" value="MALE-SPECIFIC LETHAL-1 PROTEIN"/>
    <property type="match status" value="1"/>
</dbReference>
<feature type="coiled-coil region" evidence="7">
    <location>
        <begin position="234"/>
        <end position="285"/>
    </location>
</feature>
<dbReference type="GO" id="GO:0016607">
    <property type="term" value="C:nuclear speck"/>
    <property type="evidence" value="ECO:0007669"/>
    <property type="project" value="UniProtKB-SubCell"/>
</dbReference>
<dbReference type="PROSITE" id="PS52052">
    <property type="entry name" value="PEHE"/>
    <property type="match status" value="1"/>
</dbReference>
<protein>
    <recommendedName>
        <fullName evidence="9">PEHE domain-containing protein</fullName>
    </recommendedName>
</protein>
<evidence type="ECO:0000313" key="11">
    <source>
        <dbReference type="Proteomes" id="UP001221898"/>
    </source>
</evidence>
<dbReference type="GO" id="GO:0045893">
    <property type="term" value="P:positive regulation of DNA-templated transcription"/>
    <property type="evidence" value="ECO:0007669"/>
    <property type="project" value="UniProtKB-ARBA"/>
</dbReference>